<dbReference type="GO" id="GO:0006817">
    <property type="term" value="P:phosphate ion transport"/>
    <property type="evidence" value="ECO:0007669"/>
    <property type="project" value="TreeGrafter"/>
</dbReference>
<dbReference type="PROSITE" id="PS51382">
    <property type="entry name" value="SPX"/>
    <property type="match status" value="1"/>
</dbReference>
<evidence type="ECO:0000256" key="2">
    <source>
        <dbReference type="ARBA" id="ARBA00022475"/>
    </source>
</evidence>
<evidence type="ECO:0000256" key="3">
    <source>
        <dbReference type="ARBA" id="ARBA00043939"/>
    </source>
</evidence>
<comment type="function">
    <text evidence="3">May transport inorganic phosphate (Pi).</text>
</comment>
<proteinExistence type="predicted"/>
<evidence type="ECO:0000256" key="1">
    <source>
        <dbReference type="ARBA" id="ARBA00004651"/>
    </source>
</evidence>
<dbReference type="EMBL" id="WOCE01000016">
    <property type="protein sequence ID" value="KAE9597359.1"/>
    <property type="molecule type" value="Genomic_DNA"/>
</dbReference>
<feature type="domain" description="SPX" evidence="4">
    <location>
        <begin position="1"/>
        <end position="188"/>
    </location>
</feature>
<sequence length="188" mass="22139">MRFGKEFAAQMVPEWEEAYMDYGYLKSLLKQIQHLKQLERKITPYTTFSGLIQKQCQPLNPSSEQDIEKNNQPILVKQDGCENFETIFHMIAEEGEENELIYFRRLDDEFNKVEKFYKSKVVEVMDEAAMLNKQMDALIAFRIKVENVTDSFDESFDVSSASWSVALSKFLYSLSTLIFKTYFMFHLL</sequence>
<dbReference type="GO" id="GO:0005802">
    <property type="term" value="C:trans-Golgi network"/>
    <property type="evidence" value="ECO:0007669"/>
    <property type="project" value="TreeGrafter"/>
</dbReference>
<dbReference type="CDD" id="cd14476">
    <property type="entry name" value="SPX_PHO1_like"/>
    <property type="match status" value="1"/>
</dbReference>
<comment type="caution">
    <text evidence="5">The sequence shown here is derived from an EMBL/GenBank/DDBJ whole genome shotgun (WGS) entry which is preliminary data.</text>
</comment>
<dbReference type="AlphaFoldDB" id="A0A6A4PBD8"/>
<dbReference type="OrthoDB" id="9970435at2759"/>
<evidence type="ECO:0000313" key="5">
    <source>
        <dbReference type="EMBL" id="KAE9597359.1"/>
    </source>
</evidence>
<keyword evidence="6" id="KW-1185">Reference proteome</keyword>
<name>A0A6A4PBD8_LUPAL</name>
<dbReference type="Proteomes" id="UP000447434">
    <property type="component" value="Chromosome 16"/>
</dbReference>
<dbReference type="PANTHER" id="PTHR10783:SF4">
    <property type="entry name" value="PHOSPHATE TRANSPORTER PHO1 HOMOLOG 3"/>
    <property type="match status" value="1"/>
</dbReference>
<dbReference type="InterPro" id="IPR004331">
    <property type="entry name" value="SPX_dom"/>
</dbReference>
<reference evidence="6" key="1">
    <citation type="journal article" date="2020" name="Nat. Commun.">
        <title>Genome sequence of the cluster root forming white lupin.</title>
        <authorList>
            <person name="Hufnagel B."/>
            <person name="Marques A."/>
            <person name="Soriano A."/>
            <person name="Marques L."/>
            <person name="Divol F."/>
            <person name="Doumas P."/>
            <person name="Sallet E."/>
            <person name="Mancinotti D."/>
            <person name="Carrere S."/>
            <person name="Marande W."/>
            <person name="Arribat S."/>
            <person name="Keller J."/>
            <person name="Huneau C."/>
            <person name="Blein T."/>
            <person name="Aime D."/>
            <person name="Laguerre M."/>
            <person name="Taylor J."/>
            <person name="Schubert V."/>
            <person name="Nelson M."/>
            <person name="Geu-Flores F."/>
            <person name="Crespi M."/>
            <person name="Gallardo-Guerrero K."/>
            <person name="Delaux P.-M."/>
            <person name="Salse J."/>
            <person name="Berges H."/>
            <person name="Guyot R."/>
            <person name="Gouzy J."/>
            <person name="Peret B."/>
        </authorList>
    </citation>
    <scope>NUCLEOTIDE SEQUENCE [LARGE SCALE GENOMIC DNA]</scope>
    <source>
        <strain evidence="6">cv. Amiga</strain>
    </source>
</reference>
<dbReference type="Pfam" id="PF03105">
    <property type="entry name" value="SPX"/>
    <property type="match status" value="1"/>
</dbReference>
<evidence type="ECO:0000313" key="6">
    <source>
        <dbReference type="Proteomes" id="UP000447434"/>
    </source>
</evidence>
<gene>
    <name evidence="5" type="ORF">Lalb_Chr16g0385701</name>
</gene>
<dbReference type="GO" id="GO:0000822">
    <property type="term" value="F:inositol hexakisphosphate binding"/>
    <property type="evidence" value="ECO:0007669"/>
    <property type="project" value="TreeGrafter"/>
</dbReference>
<accession>A0A6A4PBD8</accession>
<dbReference type="GO" id="GO:0005886">
    <property type="term" value="C:plasma membrane"/>
    <property type="evidence" value="ECO:0007669"/>
    <property type="project" value="UniProtKB-SubCell"/>
</dbReference>
<keyword evidence="2" id="KW-0472">Membrane</keyword>
<comment type="subcellular location">
    <subcellularLocation>
        <location evidence="1">Cell membrane</location>
        <topology evidence="1">Multi-pass membrane protein</topology>
    </subcellularLocation>
</comment>
<dbReference type="GO" id="GO:0016036">
    <property type="term" value="P:cellular response to phosphate starvation"/>
    <property type="evidence" value="ECO:0007669"/>
    <property type="project" value="TreeGrafter"/>
</dbReference>
<dbReference type="InterPro" id="IPR034092">
    <property type="entry name" value="PHO1_SPX"/>
</dbReference>
<organism evidence="5 6">
    <name type="scientific">Lupinus albus</name>
    <name type="common">White lupine</name>
    <name type="synonym">Lupinus termis</name>
    <dbReference type="NCBI Taxonomy" id="3870"/>
    <lineage>
        <taxon>Eukaryota</taxon>
        <taxon>Viridiplantae</taxon>
        <taxon>Streptophyta</taxon>
        <taxon>Embryophyta</taxon>
        <taxon>Tracheophyta</taxon>
        <taxon>Spermatophyta</taxon>
        <taxon>Magnoliopsida</taxon>
        <taxon>eudicotyledons</taxon>
        <taxon>Gunneridae</taxon>
        <taxon>Pentapetalae</taxon>
        <taxon>rosids</taxon>
        <taxon>fabids</taxon>
        <taxon>Fabales</taxon>
        <taxon>Fabaceae</taxon>
        <taxon>Papilionoideae</taxon>
        <taxon>50 kb inversion clade</taxon>
        <taxon>genistoids sensu lato</taxon>
        <taxon>core genistoids</taxon>
        <taxon>Genisteae</taxon>
        <taxon>Lupinus</taxon>
    </lineage>
</organism>
<protein>
    <submittedName>
        <fullName evidence="5">Putative SPX domain-containing protein</fullName>
    </submittedName>
</protein>
<evidence type="ECO:0000259" key="4">
    <source>
        <dbReference type="PROSITE" id="PS51382"/>
    </source>
</evidence>
<dbReference type="PANTHER" id="PTHR10783">
    <property type="entry name" value="XENOTROPIC AND POLYTROPIC RETROVIRUS RECEPTOR 1-RELATED"/>
    <property type="match status" value="1"/>
</dbReference>
<keyword evidence="2" id="KW-1003">Cell membrane</keyword>